<dbReference type="OrthoDB" id="9806494at2"/>
<dbReference type="Gene3D" id="3.30.70.1280">
    <property type="entry name" value="SP0830-like domains"/>
    <property type="match status" value="1"/>
</dbReference>
<dbReference type="EMBL" id="VOQQ01000001">
    <property type="protein sequence ID" value="TXC63764.1"/>
    <property type="molecule type" value="Genomic_DNA"/>
</dbReference>
<gene>
    <name evidence="1" type="ORF">FRZ32_08870</name>
</gene>
<sequence>MGRMVALLRAVNVGGRKLPMAELRALCAELGWTDVATYIQSGNVVFSADASPQEAETALEAVVAKTWGYDAPAVVRTAPQWAALPASNPFPDVGEAEPNRLMLLVSKDPPADGAAETIEARATAGERVRASGGALWFHYPHGAGTSKLTPSLIDRAVGSPGTARNWRTVQTLLGMLG</sequence>
<evidence type="ECO:0000313" key="2">
    <source>
        <dbReference type="Proteomes" id="UP000321249"/>
    </source>
</evidence>
<dbReference type="AlphaFoldDB" id="A0A5C6TTK8"/>
<comment type="caution">
    <text evidence="1">The sequence shown here is derived from an EMBL/GenBank/DDBJ whole genome shotgun (WGS) entry which is preliminary data.</text>
</comment>
<dbReference type="PANTHER" id="PTHR36439:SF1">
    <property type="entry name" value="DUF1697 DOMAIN-CONTAINING PROTEIN"/>
    <property type="match status" value="1"/>
</dbReference>
<dbReference type="Pfam" id="PF08002">
    <property type="entry name" value="DUF1697"/>
    <property type="match status" value="1"/>
</dbReference>
<keyword evidence="2" id="KW-1185">Reference proteome</keyword>
<evidence type="ECO:0000313" key="1">
    <source>
        <dbReference type="EMBL" id="TXC63764.1"/>
    </source>
</evidence>
<dbReference type="Proteomes" id="UP000321249">
    <property type="component" value="Unassembled WGS sequence"/>
</dbReference>
<dbReference type="RefSeq" id="WP_147043171.1">
    <property type="nucleotide sequence ID" value="NZ_BAABIR010000004.1"/>
</dbReference>
<protein>
    <submittedName>
        <fullName evidence="1">DUF1697 domain-containing protein</fullName>
    </submittedName>
</protein>
<proteinExistence type="predicted"/>
<dbReference type="PANTHER" id="PTHR36439">
    <property type="entry name" value="BLL4334 PROTEIN"/>
    <property type="match status" value="1"/>
</dbReference>
<dbReference type="PIRSF" id="PIRSF008502">
    <property type="entry name" value="UCP008502"/>
    <property type="match status" value="1"/>
</dbReference>
<dbReference type="InterPro" id="IPR012545">
    <property type="entry name" value="DUF1697"/>
</dbReference>
<name>A0A5C6TTK8_9SPHN</name>
<dbReference type="SUPFAM" id="SSF160379">
    <property type="entry name" value="SP0830-like"/>
    <property type="match status" value="1"/>
</dbReference>
<reference evidence="1 2" key="1">
    <citation type="journal article" date="2015" name="J. Microbiol.">
        <title>Sphingosinicella ginsenosidimutans sp. nov., with ginsenoside converting activity.</title>
        <authorList>
            <person name="Kim J.K."/>
            <person name="Kang M.S."/>
            <person name="Park S.C."/>
            <person name="Kim K.M."/>
            <person name="Choi K."/>
            <person name="Yoon M.H."/>
            <person name="Im W.T."/>
        </authorList>
    </citation>
    <scope>NUCLEOTIDE SEQUENCE [LARGE SCALE GENOMIC DNA]</scope>
    <source>
        <strain evidence="1 2">BS-11</strain>
    </source>
</reference>
<accession>A0A5C6TTK8</accession>
<organism evidence="1 2">
    <name type="scientific">Allosphingosinicella ginsenosidimutans</name>
    <dbReference type="NCBI Taxonomy" id="1176539"/>
    <lineage>
        <taxon>Bacteria</taxon>
        <taxon>Pseudomonadati</taxon>
        <taxon>Pseudomonadota</taxon>
        <taxon>Alphaproteobacteria</taxon>
        <taxon>Sphingomonadales</taxon>
        <taxon>Sphingomonadaceae</taxon>
        <taxon>Allosphingosinicella</taxon>
    </lineage>
</organism>